<organism evidence="20">
    <name type="scientific">Acanthocepola krusensternii</name>
    <name type="common">red-spotted bandfish</name>
    <dbReference type="NCBI Taxonomy" id="270597"/>
    <lineage>
        <taxon>Eukaryota</taxon>
        <taxon>Metazoa</taxon>
        <taxon>Chordata</taxon>
        <taxon>Craniata</taxon>
        <taxon>Vertebrata</taxon>
        <taxon>Euteleostomi</taxon>
        <taxon>Actinopterygii</taxon>
        <taxon>Neopterygii</taxon>
        <taxon>Teleostei</taxon>
        <taxon>Neoteleostei</taxon>
        <taxon>Acanthomorphata</taxon>
        <taxon>Eupercaria</taxon>
        <taxon>Priacanthiformes</taxon>
        <taxon>Cepolidae (in: ray-finned fishes)</taxon>
        <taxon>Acanthocepola</taxon>
    </lineage>
</organism>
<evidence type="ECO:0000256" key="16">
    <source>
        <dbReference type="ARBA" id="ARBA00049551"/>
    </source>
</evidence>
<dbReference type="Pfam" id="PF06444">
    <property type="entry name" value="NADH_dehy_S2_C"/>
    <property type="match status" value="1"/>
</dbReference>
<evidence type="ECO:0000256" key="5">
    <source>
        <dbReference type="ARBA" id="ARBA00022448"/>
    </source>
</evidence>
<dbReference type="AlphaFoldDB" id="A0A1V1FH93"/>
<keyword evidence="15 17" id="KW-0472">Membrane</keyword>
<evidence type="ECO:0000256" key="7">
    <source>
        <dbReference type="ARBA" id="ARBA00022692"/>
    </source>
</evidence>
<evidence type="ECO:0000256" key="15">
    <source>
        <dbReference type="ARBA" id="ARBA00023136"/>
    </source>
</evidence>
<dbReference type="GeneID" id="32232126"/>
<keyword evidence="6 17" id="KW-0679">Respiratory chain</keyword>
<feature type="transmembrane region" description="Helical" evidence="17">
    <location>
        <begin position="190"/>
        <end position="218"/>
    </location>
</feature>
<evidence type="ECO:0000313" key="21">
    <source>
        <dbReference type="EMBL" id="BBU26022.1"/>
    </source>
</evidence>
<dbReference type="PANTHER" id="PTHR46552">
    <property type="entry name" value="NADH-UBIQUINONE OXIDOREDUCTASE CHAIN 2"/>
    <property type="match status" value="1"/>
</dbReference>
<keyword evidence="13 17" id="KW-0830">Ubiquinone</keyword>
<dbReference type="EMBL" id="AP006812">
    <property type="protein sequence ID" value="BBU26022.1"/>
    <property type="molecule type" value="Genomic_DNA"/>
</dbReference>
<keyword evidence="11 17" id="KW-1133">Transmembrane helix</keyword>
<keyword evidence="8 17" id="KW-0999">Mitochondrion inner membrane</keyword>
<comment type="subcellular location">
    <subcellularLocation>
        <location evidence="1 17">Mitochondrion inner membrane</location>
        <topology evidence="1 17">Multi-pass membrane protein</topology>
    </subcellularLocation>
</comment>
<feature type="transmembrane region" description="Helical" evidence="17">
    <location>
        <begin position="152"/>
        <end position="169"/>
    </location>
</feature>
<dbReference type="GO" id="GO:0006120">
    <property type="term" value="P:mitochondrial electron transport, NADH to ubiquinone"/>
    <property type="evidence" value="ECO:0007669"/>
    <property type="project" value="InterPro"/>
</dbReference>
<dbReference type="RefSeq" id="YP_009355417.1">
    <property type="nucleotide sequence ID" value="NC_034333.1"/>
</dbReference>
<feature type="transmembrane region" description="Helical" evidence="17">
    <location>
        <begin position="326"/>
        <end position="347"/>
    </location>
</feature>
<evidence type="ECO:0000259" key="18">
    <source>
        <dbReference type="Pfam" id="PF00361"/>
    </source>
</evidence>
<evidence type="ECO:0000256" key="6">
    <source>
        <dbReference type="ARBA" id="ARBA00022660"/>
    </source>
</evidence>
<comment type="catalytic activity">
    <reaction evidence="16 17">
        <text>a ubiquinone + NADH + 5 H(+)(in) = a ubiquinol + NAD(+) + 4 H(+)(out)</text>
        <dbReference type="Rhea" id="RHEA:29091"/>
        <dbReference type="Rhea" id="RHEA-COMP:9565"/>
        <dbReference type="Rhea" id="RHEA-COMP:9566"/>
        <dbReference type="ChEBI" id="CHEBI:15378"/>
        <dbReference type="ChEBI" id="CHEBI:16389"/>
        <dbReference type="ChEBI" id="CHEBI:17976"/>
        <dbReference type="ChEBI" id="CHEBI:57540"/>
        <dbReference type="ChEBI" id="CHEBI:57945"/>
        <dbReference type="EC" id="7.1.1.2"/>
    </reaction>
</comment>
<evidence type="ECO:0000256" key="11">
    <source>
        <dbReference type="ARBA" id="ARBA00022989"/>
    </source>
</evidence>
<dbReference type="Pfam" id="PF00361">
    <property type="entry name" value="Proton_antipo_M"/>
    <property type="match status" value="1"/>
</dbReference>
<dbReference type="InterPro" id="IPR001750">
    <property type="entry name" value="ND/Mrp_TM"/>
</dbReference>
<evidence type="ECO:0000313" key="20">
    <source>
        <dbReference type="EMBL" id="BAX03657.1"/>
    </source>
</evidence>
<keyword evidence="14 17" id="KW-0496">Mitochondrion</keyword>
<dbReference type="CTD" id="4536"/>
<evidence type="ECO:0000256" key="10">
    <source>
        <dbReference type="ARBA" id="ARBA00022982"/>
    </source>
</evidence>
<comment type="function">
    <text evidence="17">Core subunit of the mitochondrial membrane respiratory chain NADH dehydrogenase (Complex I) which catalyzes electron transfer from NADH through the respiratory chain, using ubiquinone as an electron acceptor. Essential for the catalytic activity and assembly of complex I.</text>
</comment>
<gene>
    <name evidence="20" type="primary">ND2</name>
</gene>
<evidence type="ECO:0000256" key="9">
    <source>
        <dbReference type="ARBA" id="ARBA00022967"/>
    </source>
</evidence>
<feature type="transmembrane region" description="Helical" evidence="17">
    <location>
        <begin position="5"/>
        <end position="21"/>
    </location>
</feature>
<dbReference type="InterPro" id="IPR003917">
    <property type="entry name" value="NADH_UbQ_OxRdtase_chain2"/>
</dbReference>
<feature type="domain" description="NADH:quinone oxidoreductase/Mrp antiporter transmembrane" evidence="18">
    <location>
        <begin position="23"/>
        <end position="285"/>
    </location>
</feature>
<feature type="domain" description="NADH dehydrogenase subunit 2 C-terminal" evidence="19">
    <location>
        <begin position="289"/>
        <end position="342"/>
    </location>
</feature>
<comment type="similarity">
    <text evidence="2 17">Belongs to the complex I subunit 2 family.</text>
</comment>
<evidence type="ECO:0000256" key="13">
    <source>
        <dbReference type="ARBA" id="ARBA00023075"/>
    </source>
</evidence>
<evidence type="ECO:0000259" key="19">
    <source>
        <dbReference type="Pfam" id="PF06444"/>
    </source>
</evidence>
<reference evidence="20" key="2">
    <citation type="journal article" date="2016" name="BMC Genomics">
        <title>Structure and variation of the mitochondrial genome of fishes.</title>
        <authorList>
            <person name="Satoh T.P."/>
            <person name="Miya M."/>
            <person name="Mabuchi K."/>
            <person name="Nishida M."/>
        </authorList>
    </citation>
    <scope>NUCLEOTIDE SEQUENCE</scope>
</reference>
<evidence type="ECO:0000256" key="8">
    <source>
        <dbReference type="ARBA" id="ARBA00022792"/>
    </source>
</evidence>
<keyword evidence="7 17" id="KW-0812">Transmembrane</keyword>
<feature type="transmembrane region" description="Helical" evidence="17">
    <location>
        <begin position="238"/>
        <end position="259"/>
    </location>
</feature>
<name>A0A1V1FH93_9TELE</name>
<evidence type="ECO:0000256" key="2">
    <source>
        <dbReference type="ARBA" id="ARBA00007012"/>
    </source>
</evidence>
<dbReference type="PRINTS" id="PR01436">
    <property type="entry name" value="NADHDHGNASE2"/>
</dbReference>
<proteinExistence type="inferred from homology"/>
<evidence type="ECO:0000256" key="3">
    <source>
        <dbReference type="ARBA" id="ARBA00012944"/>
    </source>
</evidence>
<feature type="transmembrane region" description="Helical" evidence="17">
    <location>
        <begin position="271"/>
        <end position="291"/>
    </location>
</feature>
<keyword evidence="10 17" id="KW-0249">Electron transport</keyword>
<sequence>MLPPIMALFLFGLGLGTLITFSSSHWLLAWIGLEINTFSILPIMAASHHPRAVEATTKYFLIQAMAAALLLAAGVTNAWSSGQWTFSLMEDPLSLLLTTMALSLKLGLAPFHLWVPDVLQGLEFSTGMILSTWQKLAPLALFLQIQPVDPRITISIGLASIIIGGWGGLDQTQTRKILAYSSIAHMGWIVLILHFSTSLACFTFFLYVFMTLSAFTILDFNKAINMNILAISQKNSPVISATAVLVLLSMAGLPPLTGFAPKAMILYELSINNLPLIALVAALSALLNMFFYLRLTYIVALSLSPSTILACAPWRLPSSKFKTYSAMACIITLAFLPLTPDIMAIFLP</sequence>
<protein>
    <recommendedName>
        <fullName evidence="4 17">NADH-ubiquinone oxidoreductase chain 2</fullName>
        <ecNumber evidence="3 17">7.1.1.2</ecNumber>
    </recommendedName>
</protein>
<dbReference type="GO" id="GO:0008137">
    <property type="term" value="F:NADH dehydrogenase (ubiquinone) activity"/>
    <property type="evidence" value="ECO:0007669"/>
    <property type="project" value="UniProtKB-EC"/>
</dbReference>
<evidence type="ECO:0000256" key="1">
    <source>
        <dbReference type="ARBA" id="ARBA00004448"/>
    </source>
</evidence>
<keyword evidence="12 17" id="KW-0520">NAD</keyword>
<reference evidence="21" key="1">
    <citation type="submission" date="2004-04" db="EMBL/GenBank/DDBJ databases">
        <title>The ray-finned fish phylogeny.</title>
        <authorList>
            <person name="Miya M."/>
        </authorList>
    </citation>
    <scope>NUCLEOTIDE SEQUENCE</scope>
</reference>
<keyword evidence="5" id="KW-0813">Transport</keyword>
<feature type="transmembrane region" description="Helical" evidence="17">
    <location>
        <begin position="297"/>
        <end position="314"/>
    </location>
</feature>
<accession>A0A1V1FH93</accession>
<evidence type="ECO:0000256" key="14">
    <source>
        <dbReference type="ARBA" id="ARBA00023128"/>
    </source>
</evidence>
<evidence type="ECO:0000256" key="12">
    <source>
        <dbReference type="ARBA" id="ARBA00023027"/>
    </source>
</evidence>
<feature type="transmembrane region" description="Helical" evidence="17">
    <location>
        <begin position="92"/>
        <end position="115"/>
    </location>
</feature>
<dbReference type="GO" id="GO:0005743">
    <property type="term" value="C:mitochondrial inner membrane"/>
    <property type="evidence" value="ECO:0007669"/>
    <property type="project" value="UniProtKB-SubCell"/>
</dbReference>
<evidence type="ECO:0000256" key="17">
    <source>
        <dbReference type="RuleBase" id="RU003403"/>
    </source>
</evidence>
<geneLocation type="mitochondrion" evidence="20"/>
<keyword evidence="9 17" id="KW-1278">Translocase</keyword>
<dbReference type="EMBL" id="AP017434">
    <property type="protein sequence ID" value="BAX03657.1"/>
    <property type="molecule type" value="Genomic_DNA"/>
</dbReference>
<evidence type="ECO:0000256" key="4">
    <source>
        <dbReference type="ARBA" id="ARBA00021008"/>
    </source>
</evidence>
<dbReference type="EC" id="7.1.1.2" evidence="3 17"/>
<dbReference type="InterPro" id="IPR010933">
    <property type="entry name" value="NADH_DH_su2_C"/>
</dbReference>
<feature type="transmembrane region" description="Helical" evidence="17">
    <location>
        <begin position="59"/>
        <end position="80"/>
    </location>
</feature>
<dbReference type="PANTHER" id="PTHR46552:SF1">
    <property type="entry name" value="NADH-UBIQUINONE OXIDOREDUCTASE CHAIN 2"/>
    <property type="match status" value="1"/>
</dbReference>
<dbReference type="InterPro" id="IPR050175">
    <property type="entry name" value="Complex_I_Subunit_2"/>
</dbReference>